<sequence>MKRIELLSADGQTPLRESVFRAGGVGFGGQLKGWNPPSKSTDAALLPIMKQANARTDDVVRNNGIAANGIQLHKDHIIGSEFRLSYKPNWRLLGITPDKAFVQDVEAVFRDIAEDPGCFIDAERRRTFTMMMREAVETHANTGDIMAKPEWIPSRQSPFATAIRMVSPRKVTNPNHGRDLPERRGGVELNRQGAPIAYHVEEGADNFGMSRTWRRIEKVTSSGRAGFIHVFEPSEGGQTRGVNRFLSSLEQLKMLDTLQNTTLQRAVVNAMYAASIESELGTDQAMQYLFGAEKADGVIDRMLMAYGDYYSANEIKFNGVKLPHLMPGDKINLHNAGNADNGFAALEQSILRYIAAGLGVDYAQLSRNYSQMSYSTIRAAHNDSWRYFMGRRKIIANRFASQIFALLFEEMILRGYITLPKKARFTFWERRHAWTKSDWIGSGRLAIDGLKEVKEAILKIEGGLSTYEKELAQLGEDYQEVFEQQVSEMAERHKQGLPPPSWMKLQALAPDNQNEGSNE</sequence>
<dbReference type="RefSeq" id="WP_165311043.1">
    <property type="nucleotide sequence ID" value="NZ_CP049331.1"/>
</dbReference>
<organism evidence="2 3">
    <name type="scientific">Vibrio ziniensis</name>
    <dbReference type="NCBI Taxonomy" id="2711221"/>
    <lineage>
        <taxon>Bacteria</taxon>
        <taxon>Pseudomonadati</taxon>
        <taxon>Pseudomonadota</taxon>
        <taxon>Gammaproteobacteria</taxon>
        <taxon>Vibrionales</taxon>
        <taxon>Vibrionaceae</taxon>
        <taxon>Vibrio</taxon>
    </lineage>
</organism>
<reference evidence="2 3" key="1">
    <citation type="submission" date="2020-02" db="EMBL/GenBank/DDBJ databases">
        <title>A complete genome of a marine bacterium Vibrio sp. ZWAL4003 isolated from the mangrove sediment with the ability to degrade polysaccharides.</title>
        <authorList>
            <person name="Wu J."/>
            <person name="Qu W."/>
            <person name="Zeng R."/>
        </authorList>
    </citation>
    <scope>NUCLEOTIDE SEQUENCE [LARGE SCALE GENOMIC DNA]</scope>
    <source>
        <strain evidence="2 3">ZWAL4003</strain>
    </source>
</reference>
<accession>A0A6G7CH61</accession>
<proteinExistence type="predicted"/>
<keyword evidence="3" id="KW-1185">Reference proteome</keyword>
<dbReference type="AlphaFoldDB" id="A0A6G7CH61"/>
<gene>
    <name evidence="2" type="ORF">G5S32_05310</name>
</gene>
<dbReference type="InterPro" id="IPR006429">
    <property type="entry name" value="Phage_lambda_portal"/>
</dbReference>
<evidence type="ECO:0000313" key="3">
    <source>
        <dbReference type="Proteomes" id="UP000503003"/>
    </source>
</evidence>
<dbReference type="KEGG" id="vzi:G5S32_05310"/>
<evidence type="ECO:0000256" key="1">
    <source>
        <dbReference type="SAM" id="MobiDB-lite"/>
    </source>
</evidence>
<dbReference type="EMBL" id="CP049331">
    <property type="protein sequence ID" value="QIH41447.1"/>
    <property type="molecule type" value="Genomic_DNA"/>
</dbReference>
<dbReference type="Pfam" id="PF05136">
    <property type="entry name" value="Phage_portal_2"/>
    <property type="match status" value="1"/>
</dbReference>
<dbReference type="NCBIfam" id="TIGR01539">
    <property type="entry name" value="portal_lambda"/>
    <property type="match status" value="1"/>
</dbReference>
<evidence type="ECO:0000313" key="2">
    <source>
        <dbReference type="EMBL" id="QIH41447.1"/>
    </source>
</evidence>
<dbReference type="GO" id="GO:0005198">
    <property type="term" value="F:structural molecule activity"/>
    <property type="evidence" value="ECO:0007669"/>
    <property type="project" value="InterPro"/>
</dbReference>
<name>A0A6G7CH61_9VIBR</name>
<dbReference type="GO" id="GO:0019068">
    <property type="term" value="P:virion assembly"/>
    <property type="evidence" value="ECO:0007669"/>
    <property type="project" value="InterPro"/>
</dbReference>
<feature type="region of interest" description="Disordered" evidence="1">
    <location>
        <begin position="493"/>
        <end position="519"/>
    </location>
</feature>
<protein>
    <submittedName>
        <fullName evidence="2">Phage portal protein</fullName>
    </submittedName>
</protein>
<dbReference type="Proteomes" id="UP000503003">
    <property type="component" value="Chromosome 1"/>
</dbReference>